<feature type="region of interest" description="Disordered" evidence="2">
    <location>
        <begin position="1"/>
        <end position="80"/>
    </location>
</feature>
<feature type="region of interest" description="Disordered" evidence="2">
    <location>
        <begin position="117"/>
        <end position="171"/>
    </location>
</feature>
<reference evidence="3" key="1">
    <citation type="submission" date="2020-01" db="EMBL/GenBank/DDBJ databases">
        <authorList>
            <consortium name="DOE Joint Genome Institute"/>
            <person name="Haridas S."/>
            <person name="Albert R."/>
            <person name="Binder M."/>
            <person name="Bloem J."/>
            <person name="Labutti K."/>
            <person name="Salamov A."/>
            <person name="Andreopoulos B."/>
            <person name="Baker S.E."/>
            <person name="Barry K."/>
            <person name="Bills G."/>
            <person name="Bluhm B.H."/>
            <person name="Cannon C."/>
            <person name="Castanera R."/>
            <person name="Culley D.E."/>
            <person name="Daum C."/>
            <person name="Ezra D."/>
            <person name="Gonzalez J.B."/>
            <person name="Henrissat B."/>
            <person name="Kuo A."/>
            <person name="Liang C."/>
            <person name="Lipzen A."/>
            <person name="Lutzoni F."/>
            <person name="Magnuson J."/>
            <person name="Mondo S."/>
            <person name="Nolan M."/>
            <person name="Ohm R."/>
            <person name="Pangilinan J."/>
            <person name="Park H.-J."/>
            <person name="Ramirez L."/>
            <person name="Alfaro M."/>
            <person name="Sun H."/>
            <person name="Tritt A."/>
            <person name="Yoshinaga Y."/>
            <person name="Zwiers L.-H."/>
            <person name="Turgeon B.G."/>
            <person name="Goodwin S.B."/>
            <person name="Spatafora J.W."/>
            <person name="Crous P.W."/>
            <person name="Grigoriev I.V."/>
        </authorList>
    </citation>
    <scope>NUCLEOTIDE SEQUENCE</scope>
    <source>
        <strain evidence="3">P77</strain>
    </source>
</reference>
<feature type="compositionally biased region" description="Basic and acidic residues" evidence="2">
    <location>
        <begin position="55"/>
        <end position="66"/>
    </location>
</feature>
<feature type="compositionally biased region" description="Low complexity" evidence="2">
    <location>
        <begin position="144"/>
        <end position="155"/>
    </location>
</feature>
<name>A0A6A5KMX5_9PLEO</name>
<organism evidence="3 4">
    <name type="scientific">Decorospora gaudefroyi</name>
    <dbReference type="NCBI Taxonomy" id="184978"/>
    <lineage>
        <taxon>Eukaryota</taxon>
        <taxon>Fungi</taxon>
        <taxon>Dikarya</taxon>
        <taxon>Ascomycota</taxon>
        <taxon>Pezizomycotina</taxon>
        <taxon>Dothideomycetes</taxon>
        <taxon>Pleosporomycetidae</taxon>
        <taxon>Pleosporales</taxon>
        <taxon>Pleosporineae</taxon>
        <taxon>Pleosporaceae</taxon>
        <taxon>Decorospora</taxon>
    </lineage>
</organism>
<keyword evidence="4" id="KW-1185">Reference proteome</keyword>
<feature type="coiled-coil region" evidence="1">
    <location>
        <begin position="404"/>
        <end position="445"/>
    </location>
</feature>
<evidence type="ECO:0000313" key="3">
    <source>
        <dbReference type="EMBL" id="KAF1838498.1"/>
    </source>
</evidence>
<evidence type="ECO:0000256" key="2">
    <source>
        <dbReference type="SAM" id="MobiDB-lite"/>
    </source>
</evidence>
<gene>
    <name evidence="3" type="ORF">BDW02DRAFT_516465</name>
</gene>
<sequence length="449" mass="50759">MWMPNRTSSGAIRTPSVHSVASLHSNSRSRSMNSPQPQRQSTSYESDNFSDTASEDDRAYSRRGRDSAMPAMWQTQRQRSGDTAILVNQKLETEAEYVGDIAPPTSRTQYQQQGNFVERVVDDDATSRSSTLDGDEEDRSYPAKTSKSHSVVKTSLSDDEPASPIPAPHVPGPLESQLAALMSKLVYLEQANPVISVKPEEYEETLGRLKALEVEKKLWWKRHAAIWSLRDEDVENNIKIRGLLASCRRELEATKALRDEDLVNVQIVRSKLAEKTREVERLQAQTGRASPNRGRPGSFFERRDTSDLFTAAKVAALEQRALELEKRNSDLVAQLETSRAGLNMDDLNRLTAHQAWKGTVADLESKIKAKDVELERMRSNGNSAEGQMDWYRIEALLEEHASYRESVGGKLQALRSEKETLQKDLHRKENECQALELKVQMLQRRARVL</sequence>
<feature type="compositionally biased region" description="Polar residues" evidence="2">
    <location>
        <begin position="1"/>
        <end position="52"/>
    </location>
</feature>
<dbReference type="EMBL" id="ML975251">
    <property type="protein sequence ID" value="KAF1838498.1"/>
    <property type="molecule type" value="Genomic_DNA"/>
</dbReference>
<dbReference type="AlphaFoldDB" id="A0A6A5KMX5"/>
<accession>A0A6A5KMX5</accession>
<protein>
    <submittedName>
        <fullName evidence="3">Uncharacterized protein</fullName>
    </submittedName>
</protein>
<dbReference type="Proteomes" id="UP000800040">
    <property type="component" value="Unassembled WGS sequence"/>
</dbReference>
<proteinExistence type="predicted"/>
<keyword evidence="1" id="KW-0175">Coiled coil</keyword>
<dbReference type="OrthoDB" id="4186885at2759"/>
<evidence type="ECO:0000313" key="4">
    <source>
        <dbReference type="Proteomes" id="UP000800040"/>
    </source>
</evidence>
<evidence type="ECO:0000256" key="1">
    <source>
        <dbReference type="SAM" id="Coils"/>
    </source>
</evidence>